<name>A0A6J4J0P0_9BACT</name>
<dbReference type="AlphaFoldDB" id="A0A6J4J0P0"/>
<dbReference type="EMBL" id="CADCTA010000102">
    <property type="protein sequence ID" value="CAA9263698.1"/>
    <property type="molecule type" value="Genomic_DNA"/>
</dbReference>
<reference evidence="1" key="1">
    <citation type="submission" date="2020-02" db="EMBL/GenBank/DDBJ databases">
        <authorList>
            <person name="Meier V. D."/>
        </authorList>
    </citation>
    <scope>NUCLEOTIDE SEQUENCE</scope>
    <source>
        <strain evidence="1">AVDCRST_MAG42</strain>
    </source>
</reference>
<sequence>MAKTPGSSFTRRAPDNITEELVAILSSKTSYEFKPLFDMILTSLRERNAASGGEEMLRLRCYEKLQSLVSQGIVDRKVNGTVKKYKGVPARLASLSAEQKVLRTEWNQRALAKIAAAKV</sequence>
<evidence type="ECO:0000313" key="1">
    <source>
        <dbReference type="EMBL" id="CAA9263698.1"/>
    </source>
</evidence>
<accession>A0A6J4J0P0</accession>
<gene>
    <name evidence="1" type="ORF">AVDCRST_MAG42-2869</name>
</gene>
<proteinExistence type="predicted"/>
<organism evidence="1">
    <name type="scientific">uncultured Chthoniobacterales bacterium</name>
    <dbReference type="NCBI Taxonomy" id="1836801"/>
    <lineage>
        <taxon>Bacteria</taxon>
        <taxon>Pseudomonadati</taxon>
        <taxon>Verrucomicrobiota</taxon>
        <taxon>Spartobacteria</taxon>
        <taxon>Chthoniobacterales</taxon>
        <taxon>environmental samples</taxon>
    </lineage>
</organism>
<protein>
    <submittedName>
        <fullName evidence="1">Uncharacterized protein</fullName>
    </submittedName>
</protein>